<keyword evidence="5 19" id="KW-0055">Arginine biosynthesis</keyword>
<gene>
    <name evidence="19 22" type="primary">carB</name>
    <name evidence="22" type="ORF">EG19_01570</name>
</gene>
<dbReference type="CDD" id="cd01424">
    <property type="entry name" value="MGS_CPS_II"/>
    <property type="match status" value="1"/>
</dbReference>
<dbReference type="Proteomes" id="UP000027284">
    <property type="component" value="Unassembled WGS sequence"/>
</dbReference>
<feature type="binding site" evidence="19">
    <location>
        <position position="241"/>
    </location>
    <ligand>
        <name>ATP</name>
        <dbReference type="ChEBI" id="CHEBI:30616"/>
        <label>1</label>
    </ligand>
</feature>
<keyword evidence="12" id="KW-0460">Magnesium</keyword>
<name>A0A062Y0N3_9BACT</name>
<dbReference type="PRINTS" id="PR00098">
    <property type="entry name" value="CPSASE"/>
</dbReference>
<comment type="pathway">
    <text evidence="3 19">Amino-acid biosynthesis; L-arginine biosynthesis; carbamoyl phosphate from bicarbonate: step 1/1.</text>
</comment>
<keyword evidence="14" id="KW-0464">Manganese</keyword>
<evidence type="ECO:0000256" key="18">
    <source>
        <dbReference type="ARBA" id="ARBA00062056"/>
    </source>
</evidence>
<comment type="caution">
    <text evidence="19">Lacks conserved residue(s) required for the propagation of feature annotation.</text>
</comment>
<evidence type="ECO:0000256" key="8">
    <source>
        <dbReference type="ARBA" id="ARBA00022723"/>
    </source>
</evidence>
<comment type="subunit">
    <text evidence="18 19">Composed of two chains; the small (or glutamine) chain promotes the hydrolysis of glutamine to ammonia, which is used by the large (or ammonia) chain to synthesize carbamoyl phosphate. Tetramer of heterodimers (alpha,beta)4.</text>
</comment>
<protein>
    <recommendedName>
        <fullName evidence="19">Carbamoyl phosphate synthase large chain</fullName>
        <ecNumber evidence="19">6.3.4.16</ecNumber>
        <ecNumber evidence="19">6.3.5.5</ecNumber>
    </recommendedName>
    <alternativeName>
        <fullName evidence="19">Carbamoyl phosphate synthetase ammonia chain</fullName>
    </alternativeName>
</protein>
<feature type="domain" description="ATP-grasp" evidence="20">
    <location>
        <begin position="132"/>
        <end position="327"/>
    </location>
</feature>
<dbReference type="PROSITE" id="PS50975">
    <property type="entry name" value="ATP_GRASP"/>
    <property type="match status" value="2"/>
</dbReference>
<dbReference type="GO" id="GO:0005524">
    <property type="term" value="F:ATP binding"/>
    <property type="evidence" value="ECO:0007669"/>
    <property type="project" value="UniProtKB-UniRule"/>
</dbReference>
<feature type="binding site" evidence="19">
    <location>
        <position position="835"/>
    </location>
    <ligand>
        <name>Mn(2+)</name>
        <dbReference type="ChEBI" id="CHEBI:29035"/>
        <label>3</label>
    </ligand>
</feature>
<feature type="binding site" evidence="19">
    <location>
        <position position="835"/>
    </location>
    <ligand>
        <name>Mg(2+)</name>
        <dbReference type="ChEBI" id="CHEBI:18420"/>
        <label>4</label>
    </ligand>
</feature>
<reference evidence="22 23" key="1">
    <citation type="submission" date="2014-04" db="EMBL/GenBank/DDBJ databases">
        <title>The Genome Sequence of Thermoanaerobaculum aquaticum MP-01, The First Cultivated Group 23 Acidobacterium.</title>
        <authorList>
            <person name="Stamps B.W."/>
            <person name="Losey N.A."/>
            <person name="Lawson P.A."/>
            <person name="Stevenson B.S."/>
        </authorList>
    </citation>
    <scope>NUCLEOTIDE SEQUENCE [LARGE SCALE GENOMIC DNA]</scope>
    <source>
        <strain evidence="22 23">MP-01</strain>
    </source>
</reference>
<evidence type="ECO:0000259" key="21">
    <source>
        <dbReference type="PROSITE" id="PS51855"/>
    </source>
</evidence>
<dbReference type="Gene3D" id="3.30.470.20">
    <property type="entry name" value="ATP-grasp fold, B domain"/>
    <property type="match status" value="2"/>
</dbReference>
<dbReference type="NCBIfam" id="NF009455">
    <property type="entry name" value="PRK12815.1"/>
    <property type="match status" value="1"/>
</dbReference>
<feature type="binding site" evidence="19">
    <location>
        <position position="298"/>
    </location>
    <ligand>
        <name>Mg(2+)</name>
        <dbReference type="ChEBI" id="CHEBI:18420"/>
        <label>2</label>
    </ligand>
</feature>
<dbReference type="InterPro" id="IPR011761">
    <property type="entry name" value="ATP-grasp"/>
</dbReference>
<dbReference type="HAMAP" id="MF_01210_A">
    <property type="entry name" value="CPSase_L_chain_A"/>
    <property type="match status" value="1"/>
</dbReference>
<feature type="binding site" evidence="19">
    <location>
        <position position="837"/>
    </location>
    <ligand>
        <name>Mg(2+)</name>
        <dbReference type="ChEBI" id="CHEBI:18420"/>
        <label>4</label>
    </ligand>
</feature>
<dbReference type="Gene3D" id="3.40.50.1380">
    <property type="entry name" value="Methylglyoxal synthase-like domain"/>
    <property type="match status" value="1"/>
</dbReference>
<dbReference type="InterPro" id="IPR005483">
    <property type="entry name" value="CPSase_dom"/>
</dbReference>
<feature type="binding site" evidence="19">
    <location>
        <position position="284"/>
    </location>
    <ligand>
        <name>Mg(2+)</name>
        <dbReference type="ChEBI" id="CHEBI:18420"/>
        <label>1</label>
    </ligand>
</feature>
<comment type="catalytic activity">
    <reaction evidence="16 19">
        <text>hydrogencarbonate + L-glutamine + 2 ATP + H2O = carbamoyl phosphate + L-glutamate + 2 ADP + phosphate + 2 H(+)</text>
        <dbReference type="Rhea" id="RHEA:18633"/>
        <dbReference type="ChEBI" id="CHEBI:15377"/>
        <dbReference type="ChEBI" id="CHEBI:15378"/>
        <dbReference type="ChEBI" id="CHEBI:17544"/>
        <dbReference type="ChEBI" id="CHEBI:29985"/>
        <dbReference type="ChEBI" id="CHEBI:30616"/>
        <dbReference type="ChEBI" id="CHEBI:43474"/>
        <dbReference type="ChEBI" id="CHEBI:58228"/>
        <dbReference type="ChEBI" id="CHEBI:58359"/>
        <dbReference type="ChEBI" id="CHEBI:456216"/>
        <dbReference type="EC" id="6.3.5.5"/>
    </reaction>
</comment>
<dbReference type="Pfam" id="PF25596">
    <property type="entry name" value="CPSase_L_D1"/>
    <property type="match status" value="2"/>
</dbReference>
<dbReference type="HAMAP" id="MF_01210_B">
    <property type="entry name" value="CPSase_L_chain_B"/>
    <property type="match status" value="1"/>
</dbReference>
<dbReference type="GO" id="GO:0044205">
    <property type="term" value="P:'de novo' UMP biosynthetic process"/>
    <property type="evidence" value="ECO:0007669"/>
    <property type="project" value="UniProtKB-UniRule"/>
</dbReference>
<dbReference type="EC" id="6.3.5.5" evidence="19"/>
<dbReference type="NCBIfam" id="TIGR01369">
    <property type="entry name" value="CPSaseII_lrg"/>
    <property type="match status" value="1"/>
</dbReference>
<evidence type="ECO:0000256" key="10">
    <source>
        <dbReference type="ARBA" id="ARBA00022741"/>
    </source>
</evidence>
<keyword evidence="9 19" id="KW-0677">Repeat</keyword>
<feature type="binding site" evidence="19">
    <location>
        <position position="300"/>
    </location>
    <ligand>
        <name>Mg(2+)</name>
        <dbReference type="ChEBI" id="CHEBI:18420"/>
        <label>2</label>
    </ligand>
</feature>
<feature type="binding site" evidence="19">
    <location>
        <position position="207"/>
    </location>
    <ligand>
        <name>ATP</name>
        <dbReference type="ChEBI" id="CHEBI:30616"/>
        <label>1</label>
    </ligand>
</feature>
<dbReference type="InterPro" id="IPR036897">
    <property type="entry name" value="CarbamoylP_synth_lsu_oligo_sf"/>
</dbReference>
<keyword evidence="13 19" id="KW-0665">Pyrimidine biosynthesis</keyword>
<feature type="binding site" evidence="19">
    <location>
        <position position="783"/>
    </location>
    <ligand>
        <name>ATP</name>
        <dbReference type="ChEBI" id="CHEBI:30616"/>
        <label>2</label>
    </ligand>
</feature>
<evidence type="ECO:0000256" key="2">
    <source>
        <dbReference type="ARBA" id="ARBA00004812"/>
    </source>
</evidence>
<dbReference type="InterPro" id="IPR005480">
    <property type="entry name" value="CPSase_lsu_oligo"/>
</dbReference>
<dbReference type="SMART" id="SM01096">
    <property type="entry name" value="CPSase_L_D3"/>
    <property type="match status" value="1"/>
</dbReference>
<dbReference type="SUPFAM" id="SSF52440">
    <property type="entry name" value="PreATP-grasp domain"/>
    <property type="match status" value="2"/>
</dbReference>
<comment type="similarity">
    <text evidence="4 19">Belongs to the CarB family.</text>
</comment>
<dbReference type="InterPro" id="IPR016185">
    <property type="entry name" value="PreATP-grasp_dom_sf"/>
</dbReference>
<feature type="binding site" evidence="19">
    <location>
        <position position="748"/>
    </location>
    <ligand>
        <name>ATP</name>
        <dbReference type="ChEBI" id="CHEBI:30616"/>
        <label>2</label>
    </ligand>
</feature>
<keyword evidence="10 19" id="KW-0547">Nucleotide-binding</keyword>
<dbReference type="GO" id="GO:0006526">
    <property type="term" value="P:L-arginine biosynthetic process"/>
    <property type="evidence" value="ECO:0007669"/>
    <property type="project" value="UniProtKB-UniRule"/>
</dbReference>
<evidence type="ECO:0000256" key="12">
    <source>
        <dbReference type="ARBA" id="ARBA00022842"/>
    </source>
</evidence>
<dbReference type="AlphaFoldDB" id="A0A062Y0N3"/>
<evidence type="ECO:0000256" key="16">
    <source>
        <dbReference type="ARBA" id="ARBA00048816"/>
    </source>
</evidence>
<dbReference type="FunFam" id="1.10.1030.10:FF:000002">
    <property type="entry name" value="Carbamoyl-phosphate synthase large chain"/>
    <property type="match status" value="1"/>
</dbReference>
<feature type="domain" description="ATP-grasp" evidence="20">
    <location>
        <begin position="673"/>
        <end position="864"/>
    </location>
</feature>
<feature type="binding site" evidence="19">
    <location>
        <position position="823"/>
    </location>
    <ligand>
        <name>ATP</name>
        <dbReference type="ChEBI" id="CHEBI:30616"/>
        <label>2</label>
    </ligand>
</feature>
<feature type="binding site" evidence="19">
    <location>
        <position position="782"/>
    </location>
    <ligand>
        <name>ATP</name>
        <dbReference type="ChEBI" id="CHEBI:30616"/>
        <label>2</label>
    </ligand>
</feature>
<evidence type="ECO:0000259" key="20">
    <source>
        <dbReference type="PROSITE" id="PS50975"/>
    </source>
</evidence>
<dbReference type="PANTHER" id="PTHR11405:SF53">
    <property type="entry name" value="CARBAMOYL-PHOSPHATE SYNTHASE [AMMONIA], MITOCHONDRIAL"/>
    <property type="match status" value="1"/>
</dbReference>
<dbReference type="InterPro" id="IPR005479">
    <property type="entry name" value="CPAse_ATP-bd"/>
</dbReference>
<evidence type="ECO:0000256" key="5">
    <source>
        <dbReference type="ARBA" id="ARBA00022571"/>
    </source>
</evidence>
<dbReference type="Gene3D" id="3.40.50.20">
    <property type="match status" value="2"/>
</dbReference>
<dbReference type="STRING" id="1312852.EG19_01570"/>
<evidence type="ECO:0000256" key="15">
    <source>
        <dbReference type="ARBA" id="ARBA00047359"/>
    </source>
</evidence>
<dbReference type="Pfam" id="PF02142">
    <property type="entry name" value="MGS"/>
    <property type="match status" value="1"/>
</dbReference>
<feature type="binding site" evidence="19">
    <location>
        <position position="298"/>
    </location>
    <ligand>
        <name>Mg(2+)</name>
        <dbReference type="ChEBI" id="CHEBI:18420"/>
        <label>1</label>
    </ligand>
</feature>
<feature type="binding site" evidence="19">
    <location>
        <position position="128"/>
    </location>
    <ligand>
        <name>ATP</name>
        <dbReference type="ChEBI" id="CHEBI:30616"/>
        <label>1</label>
    </ligand>
</feature>
<dbReference type="Pfam" id="PF02787">
    <property type="entry name" value="CPSase_L_D3"/>
    <property type="match status" value="1"/>
</dbReference>
<dbReference type="OrthoDB" id="9804197at2"/>
<dbReference type="GO" id="GO:0004088">
    <property type="term" value="F:carbamoyl-phosphate synthase (glutamine-hydrolyzing) activity"/>
    <property type="evidence" value="ECO:0007669"/>
    <property type="project" value="UniProtKB-UniRule"/>
</dbReference>
<evidence type="ECO:0000256" key="19">
    <source>
        <dbReference type="HAMAP-Rule" id="MF_01210"/>
    </source>
</evidence>
<dbReference type="SUPFAM" id="SSF52335">
    <property type="entry name" value="Methylglyoxal synthase-like"/>
    <property type="match status" value="1"/>
</dbReference>
<keyword evidence="6 19" id="KW-0436">Ligase</keyword>
<dbReference type="InterPro" id="IPR036914">
    <property type="entry name" value="MGS-like_dom_sf"/>
</dbReference>
<dbReference type="GO" id="GO:0004087">
    <property type="term" value="F:carbamoyl-phosphate synthase (ammonia) activity"/>
    <property type="evidence" value="ECO:0007669"/>
    <property type="project" value="UniProtKB-EC"/>
</dbReference>
<feature type="binding site" evidence="19">
    <location>
        <position position="750"/>
    </location>
    <ligand>
        <name>ATP</name>
        <dbReference type="ChEBI" id="CHEBI:30616"/>
        <label>2</label>
    </ligand>
</feature>
<evidence type="ECO:0000313" key="22">
    <source>
        <dbReference type="EMBL" id="KDA53911.1"/>
    </source>
</evidence>
<dbReference type="PROSITE" id="PS51855">
    <property type="entry name" value="MGS"/>
    <property type="match status" value="1"/>
</dbReference>
<dbReference type="SMART" id="SM00851">
    <property type="entry name" value="MGS"/>
    <property type="match status" value="1"/>
</dbReference>
<dbReference type="UniPathway" id="UPA00070">
    <property type="reaction ID" value="UER00115"/>
</dbReference>
<feature type="binding site" evidence="19">
    <location>
        <position position="298"/>
    </location>
    <ligand>
        <name>Mn(2+)</name>
        <dbReference type="ChEBI" id="CHEBI:29035"/>
        <label>1</label>
    </ligand>
</feature>
<feature type="binding site" evidence="19">
    <location>
        <position position="240"/>
    </location>
    <ligand>
        <name>ATP</name>
        <dbReference type="ChEBI" id="CHEBI:30616"/>
        <label>1</label>
    </ligand>
</feature>
<feature type="binding site" evidence="19">
    <location>
        <position position="175"/>
    </location>
    <ligand>
        <name>ATP</name>
        <dbReference type="ChEBI" id="CHEBI:30616"/>
        <label>1</label>
    </ligand>
</feature>
<feature type="binding site" evidence="19">
    <location>
        <position position="300"/>
    </location>
    <ligand>
        <name>Mn(2+)</name>
        <dbReference type="ChEBI" id="CHEBI:29035"/>
        <label>2</label>
    </ligand>
</feature>
<comment type="function">
    <text evidence="17 19">Large subunit of the glutamine-dependent carbamoyl phosphate synthetase (CPSase). CPSase catalyzes the formation of carbamoyl phosphate from the ammonia moiety of glutamine, carbonate, and phosphate donated by ATP, constituting the first step of 2 biosynthetic pathways, one leading to arginine and/or urea and the other to pyrimidine nucleotides. The large subunit (synthetase) binds the substrates ammonia (free or transferred from glutamine from the small subunit), hydrogencarbonate and ATP and carries out an ATP-coupled ligase reaction, activating hydrogencarbonate by forming carboxy phosphate which reacts with ammonia to form carbamoyl phosphate.</text>
</comment>
<organism evidence="22 23">
    <name type="scientific">Thermoanaerobaculum aquaticum</name>
    <dbReference type="NCBI Taxonomy" id="1312852"/>
    <lineage>
        <taxon>Bacteria</taxon>
        <taxon>Pseudomonadati</taxon>
        <taxon>Acidobacteriota</taxon>
        <taxon>Thermoanaerobaculia</taxon>
        <taxon>Thermoanaerobaculales</taxon>
        <taxon>Thermoanaerobaculaceae</taxon>
        <taxon>Thermoanaerobaculum</taxon>
    </lineage>
</organism>
<dbReference type="FunFam" id="3.30.470.20:FF:000007">
    <property type="entry name" value="Carbamoyl-phosphate synthase large chain"/>
    <property type="match status" value="1"/>
</dbReference>
<evidence type="ECO:0000256" key="9">
    <source>
        <dbReference type="ARBA" id="ARBA00022737"/>
    </source>
</evidence>
<evidence type="ECO:0000256" key="1">
    <source>
        <dbReference type="ARBA" id="ARBA00001936"/>
    </source>
</evidence>
<feature type="binding site" evidence="19">
    <location>
        <position position="835"/>
    </location>
    <ligand>
        <name>ATP</name>
        <dbReference type="ChEBI" id="CHEBI:30616"/>
        <label>2</label>
    </ligand>
</feature>
<dbReference type="Pfam" id="PF02786">
    <property type="entry name" value="CPSase_L_D2"/>
    <property type="match status" value="2"/>
</dbReference>
<dbReference type="InterPro" id="IPR006275">
    <property type="entry name" value="CPSase_lsu"/>
</dbReference>
<dbReference type="SUPFAM" id="SSF48108">
    <property type="entry name" value="Carbamoyl phosphate synthetase, large subunit connection domain"/>
    <property type="match status" value="1"/>
</dbReference>
<feature type="binding site" evidence="19">
    <location>
        <position position="823"/>
    </location>
    <ligand>
        <name>Mn(2+)</name>
        <dbReference type="ChEBI" id="CHEBI:29035"/>
        <label>3</label>
    </ligand>
</feature>
<feature type="binding site" evidence="19">
    <location>
        <position position="284"/>
    </location>
    <ligand>
        <name>Mn(2+)</name>
        <dbReference type="ChEBI" id="CHEBI:29035"/>
        <label>1</label>
    </ligand>
</feature>
<feature type="binding site" evidence="19">
    <location>
        <position position="298"/>
    </location>
    <ligand>
        <name>Mn(2+)</name>
        <dbReference type="ChEBI" id="CHEBI:29035"/>
        <label>2</label>
    </ligand>
</feature>
<dbReference type="PANTHER" id="PTHR11405">
    <property type="entry name" value="CARBAMOYLTRANSFERASE FAMILY MEMBER"/>
    <property type="match status" value="1"/>
</dbReference>
<evidence type="ECO:0000256" key="3">
    <source>
        <dbReference type="ARBA" id="ARBA00005077"/>
    </source>
</evidence>
<keyword evidence="23" id="KW-1185">Reference proteome</keyword>
<evidence type="ECO:0000313" key="23">
    <source>
        <dbReference type="Proteomes" id="UP000027284"/>
    </source>
</evidence>
<keyword evidence="8" id="KW-0479">Metal-binding</keyword>
<evidence type="ECO:0000256" key="14">
    <source>
        <dbReference type="ARBA" id="ARBA00023211"/>
    </source>
</evidence>
<feature type="binding site" evidence="19">
    <location>
        <position position="823"/>
    </location>
    <ligand>
        <name>Mg(2+)</name>
        <dbReference type="ChEBI" id="CHEBI:18420"/>
        <label>3</label>
    </ligand>
</feature>
<feature type="binding site" evidence="19">
    <location>
        <position position="709"/>
    </location>
    <ligand>
        <name>ATP</name>
        <dbReference type="ChEBI" id="CHEBI:30616"/>
        <label>2</label>
    </ligand>
</feature>
<dbReference type="InterPro" id="IPR033937">
    <property type="entry name" value="MGS_CPS_CarB"/>
</dbReference>
<feature type="binding site" evidence="19">
    <location>
        <position position="214"/>
    </location>
    <ligand>
        <name>ATP</name>
        <dbReference type="ChEBI" id="CHEBI:30616"/>
        <label>1</label>
    </ligand>
</feature>
<evidence type="ECO:0000256" key="7">
    <source>
        <dbReference type="ARBA" id="ARBA00022605"/>
    </source>
</evidence>
<dbReference type="EMBL" id="JMFG01000015">
    <property type="protein sequence ID" value="KDA53911.1"/>
    <property type="molecule type" value="Genomic_DNA"/>
</dbReference>
<dbReference type="GO" id="GO:0006541">
    <property type="term" value="P:glutamine metabolic process"/>
    <property type="evidence" value="ECO:0007669"/>
    <property type="project" value="TreeGrafter"/>
</dbReference>
<feature type="binding site" evidence="19">
    <location>
        <position position="835"/>
    </location>
    <ligand>
        <name>Mg(2+)</name>
        <dbReference type="ChEBI" id="CHEBI:18420"/>
        <label>3</label>
    </ligand>
</feature>
<feature type="binding site" evidence="19">
    <location>
        <position position="168"/>
    </location>
    <ligand>
        <name>ATP</name>
        <dbReference type="ChEBI" id="CHEBI:30616"/>
        <label>1</label>
    </ligand>
</feature>
<evidence type="ECO:0000256" key="11">
    <source>
        <dbReference type="ARBA" id="ARBA00022840"/>
    </source>
</evidence>
<feature type="binding site" evidence="19">
    <location>
        <position position="781"/>
    </location>
    <ligand>
        <name>ATP</name>
        <dbReference type="ChEBI" id="CHEBI:30616"/>
        <label>2</label>
    </ligand>
</feature>
<comment type="cofactor">
    <cofactor evidence="19">
        <name>Mg(2+)</name>
        <dbReference type="ChEBI" id="CHEBI:18420"/>
    </cofactor>
    <cofactor evidence="19">
        <name>Mn(2+)</name>
        <dbReference type="ChEBI" id="CHEBI:29035"/>
    </cofactor>
    <text evidence="19">Binds 4 Mg(2+) or Mn(2+) ions per subunit.</text>
</comment>
<dbReference type="PROSITE" id="PS00866">
    <property type="entry name" value="CPSASE_1"/>
    <property type="match status" value="1"/>
</dbReference>
<dbReference type="FunFam" id="3.40.50.20:FF:000001">
    <property type="entry name" value="Carbamoyl-phosphate synthase large chain"/>
    <property type="match status" value="1"/>
</dbReference>
<dbReference type="InterPro" id="IPR058047">
    <property type="entry name" value="CPSase_preATP-grasp"/>
</dbReference>
<dbReference type="Gene3D" id="1.10.1030.10">
    <property type="entry name" value="Carbamoyl-phosphate synthetase, large subunit oligomerisation domain"/>
    <property type="match status" value="1"/>
</dbReference>
<comment type="domain">
    <text evidence="19">The large subunit is composed of 2 ATP-grasp domains that are involved in binding the 2 ATP molecules needed for carbamoyl phosphate synthesis. The N-terminal ATP-grasp domain (referred to as the carboxyphosphate synthetic component) catalyzes the ATP-dependent phosphorylation of hydrogencarbonate to carboxyphosphate and the subsequent nucleophilic attack by ammonia to form a carbamate intermediate. The C-terminal ATP-grasp domain (referred to as the carbamoyl phosphate synthetic component) then catalyzes the phosphorylation of carbamate with the second ATP to form the end product carbamoyl phosphate. The reactive and unstable enzyme intermediates are sequentially channeled from one active site to the next through the interior of the protein over a distance of at least 96 A.</text>
</comment>
<proteinExistence type="inferred from homology"/>
<dbReference type="InterPro" id="IPR011607">
    <property type="entry name" value="MGS-like_dom"/>
</dbReference>
<comment type="caution">
    <text evidence="22">The sequence shown here is derived from an EMBL/GenBank/DDBJ whole genome shotgun (WGS) entry which is preliminary data.</text>
</comment>
<feature type="binding site" evidence="19">
    <location>
        <position position="209"/>
    </location>
    <ligand>
        <name>ATP</name>
        <dbReference type="ChEBI" id="CHEBI:30616"/>
        <label>1</label>
    </ligand>
</feature>
<dbReference type="FunFam" id="3.40.50.20:FF:000002">
    <property type="entry name" value="Carbamoyl-phosphate synthase large chain"/>
    <property type="match status" value="1"/>
</dbReference>
<dbReference type="UniPathway" id="UPA00068">
    <property type="reaction ID" value="UER00171"/>
</dbReference>
<sequence length="1065" mass="114616">MRRVDVRNVLVVGAGPIRIGQACEFDYSGVQGVQALKEEGLRVVLVNSNPATIMTDPERADATYVEPITPEIVAQILEQEQCDALLPTLGGQTALNVAVELAKGGVLDRLGVRLLGASLSAIQTAEDRERFREAMRRAGLPVLPSVTVHSLAEGERALELVGLPAILRPSFTLGGQGAAVVYNREEFAGALRQALAASPVGEVLMERSVEGWKEFELEVMRDWADTVVVVCSIENLDAMGVHTGDSITVAPALTLTDKEYQVLRDAAATCLRTVGVETGGANVQFAVNPENGEWVVIEMNPRVSRSSALASKATGFPIARIAAKLALGYRLCEIQNAITRSTPAAFEPALDYVVVKVPRFAFEKFPQLPDTLGTSMKSVGEAMAIGRTFEEALLKAVRSLERGWDDLLAPPSVGALDSEALFRRISIPNPDRLWAVAEALRRGVSVEEVAQASRWDPFFVRKIASLVEAEKTLLPRASTDPEALAQAKRLGFADGTIARVAGISEVEVRALRRAQGLSRRYRKVDTCAAEFAASTPYYYGSFGTCNEREEDPRPRVVILGSGPVRIGQGIEFDACCVHAVAGLRQEGFAAVMVNCNPETVSTDWDTSDRLYFEPLALEDVLEVIEQEKPHGVLVQFGGQTPLKLARALLQHGVRILGTSPEAIHLAEDRQRFSAVVRKLGLHQPEGETVISLAEAERAAANLGYPVLLRPSYVLGGRGMQVVYSAAELRSVWERELRAEPEHPVLLDRFLERALELDVDLVADGESVAIAGILEHVEEAGIHSGDSSCVMGASSLSLELLAEIRRVARLLASELQVVGLLNLQLAVKDGQVWVLEANPRASRTVPFVSKATGVPWAAVAARVCCGTKLKQLGLGDGKPQAVAVKMPVFPFDRFPGADPILGPEMRSTGEVMGLGASFGEAFAKAALAAGLDLPKKGNVFLSLAGPDKPRAAALASRFQELGFGLLATKGTAAVLREAGFSPREVRKVSEGRPHVVDLMVNGDIHLVVNTATGGRAHQDGHLIRRGALEHRIPYVATVPGAFAAAEAIACREIRLRPLQRLDFPHL</sequence>
<comment type="catalytic activity">
    <reaction evidence="15 19">
        <text>hydrogencarbonate + NH4(+) + 2 ATP = carbamoyl phosphate + 2 ADP + phosphate + 2 H(+)</text>
        <dbReference type="Rhea" id="RHEA:18029"/>
        <dbReference type="ChEBI" id="CHEBI:15378"/>
        <dbReference type="ChEBI" id="CHEBI:17544"/>
        <dbReference type="ChEBI" id="CHEBI:28938"/>
        <dbReference type="ChEBI" id="CHEBI:30616"/>
        <dbReference type="ChEBI" id="CHEBI:43474"/>
        <dbReference type="ChEBI" id="CHEBI:58228"/>
        <dbReference type="ChEBI" id="CHEBI:456216"/>
        <dbReference type="EC" id="6.3.4.16"/>
    </reaction>
</comment>
<evidence type="ECO:0000256" key="4">
    <source>
        <dbReference type="ARBA" id="ARBA00009799"/>
    </source>
</evidence>
<evidence type="ECO:0000256" key="13">
    <source>
        <dbReference type="ARBA" id="ARBA00022975"/>
    </source>
</evidence>
<dbReference type="SUPFAM" id="SSF56059">
    <property type="entry name" value="Glutathione synthetase ATP-binding domain-like"/>
    <property type="match status" value="2"/>
</dbReference>
<dbReference type="FunFam" id="3.30.470.20:FF:000026">
    <property type="entry name" value="Carbamoyl-phosphate synthase large chain"/>
    <property type="match status" value="1"/>
</dbReference>
<dbReference type="RefSeq" id="WP_038048527.1">
    <property type="nucleotide sequence ID" value="NZ_JMFG01000015.1"/>
</dbReference>
<feature type="binding site" evidence="19">
    <location>
        <position position="284"/>
    </location>
    <ligand>
        <name>ATP</name>
        <dbReference type="ChEBI" id="CHEBI:30616"/>
        <label>1</label>
    </ligand>
</feature>
<feature type="binding site" evidence="19">
    <location>
        <position position="242"/>
    </location>
    <ligand>
        <name>ATP</name>
        <dbReference type="ChEBI" id="CHEBI:30616"/>
        <label>1</label>
    </ligand>
</feature>
<feature type="region of interest" description="Allosteric domain" evidence="19">
    <location>
        <begin position="930"/>
        <end position="1065"/>
    </location>
</feature>
<feature type="region of interest" description="Carboxyphosphate synthetic domain" evidence="19">
    <location>
        <begin position="1"/>
        <end position="401"/>
    </location>
</feature>
<accession>A0A062Y0N3</accession>
<keyword evidence="7 19" id="KW-0028">Amino-acid biosynthesis</keyword>
<dbReference type="GO" id="GO:0046872">
    <property type="term" value="F:metal ion binding"/>
    <property type="evidence" value="ECO:0007669"/>
    <property type="project" value="UniProtKB-KW"/>
</dbReference>
<dbReference type="EC" id="6.3.4.16" evidence="19"/>
<feature type="binding site" evidence="19">
    <location>
        <position position="755"/>
    </location>
    <ligand>
        <name>ATP</name>
        <dbReference type="ChEBI" id="CHEBI:30616"/>
        <label>2</label>
    </ligand>
</feature>
<evidence type="ECO:0000256" key="6">
    <source>
        <dbReference type="ARBA" id="ARBA00022598"/>
    </source>
</evidence>
<evidence type="ECO:0000256" key="17">
    <source>
        <dbReference type="ARBA" id="ARBA00057223"/>
    </source>
</evidence>
<feature type="binding site" evidence="19">
    <location>
        <position position="298"/>
    </location>
    <ligand>
        <name>ATP</name>
        <dbReference type="ChEBI" id="CHEBI:30616"/>
        <label>1</label>
    </ligand>
</feature>
<dbReference type="NCBIfam" id="NF003671">
    <property type="entry name" value="PRK05294.1"/>
    <property type="match status" value="1"/>
</dbReference>
<feature type="binding site" evidence="19">
    <location>
        <position position="837"/>
    </location>
    <ligand>
        <name>Mn(2+)</name>
        <dbReference type="ChEBI" id="CHEBI:29035"/>
        <label>4</label>
    </ligand>
</feature>
<feature type="binding site" evidence="19">
    <location>
        <position position="174"/>
    </location>
    <ligand>
        <name>ATP</name>
        <dbReference type="ChEBI" id="CHEBI:30616"/>
        <label>1</label>
    </ligand>
</feature>
<dbReference type="GO" id="GO:0005737">
    <property type="term" value="C:cytoplasm"/>
    <property type="evidence" value="ECO:0007669"/>
    <property type="project" value="TreeGrafter"/>
</dbReference>
<comment type="pathway">
    <text evidence="2 19">Pyrimidine metabolism; UMP biosynthesis via de novo pathway; (S)-dihydroorotate from bicarbonate: step 1/3.</text>
</comment>
<dbReference type="PROSITE" id="PS00867">
    <property type="entry name" value="CPSASE_2"/>
    <property type="match status" value="2"/>
</dbReference>
<feature type="binding site" evidence="19">
    <location>
        <position position="780"/>
    </location>
    <ligand>
        <name>ATP</name>
        <dbReference type="ChEBI" id="CHEBI:30616"/>
        <label>2</label>
    </ligand>
</feature>
<feature type="domain" description="MGS-like" evidence="21">
    <location>
        <begin position="930"/>
        <end position="1065"/>
    </location>
</feature>
<feature type="binding site" evidence="19">
    <location>
        <position position="835"/>
    </location>
    <ligand>
        <name>Mn(2+)</name>
        <dbReference type="ChEBI" id="CHEBI:29035"/>
        <label>4</label>
    </ligand>
</feature>
<comment type="cofactor">
    <cofactor evidence="1">
        <name>Mn(2+)</name>
        <dbReference type="ChEBI" id="CHEBI:29035"/>
    </cofactor>
</comment>
<keyword evidence="11 19" id="KW-0067">ATP-binding</keyword>